<evidence type="ECO:0000313" key="2">
    <source>
        <dbReference type="Proteomes" id="UP000184304"/>
    </source>
</evidence>
<dbReference type="Proteomes" id="UP000184304">
    <property type="component" value="Unassembled WGS sequence"/>
</dbReference>
<gene>
    <name evidence="1" type="ORF">ASPTUDRAFT_40562</name>
</gene>
<name>A0A1L9NDM5_ASPTC</name>
<dbReference type="AlphaFoldDB" id="A0A1L9NDM5"/>
<sequence>MLERLAMLDEEEKQPEQRNSGLYLCSSFLQMKLIFFISLFPLPCSSDSMQSADDDTTAPPRPTEFNLQVRQLKSTKTGDAESFTVGAAVAIAAEKRRSPPNDTGETIADMQKVEREWSIILSVQHGPYELATLRRETFWLERNSLQAKIVLH</sequence>
<dbReference type="VEuPathDB" id="FungiDB:ASPTUDRAFT_40562"/>
<dbReference type="EMBL" id="KV878187">
    <property type="protein sequence ID" value="OJI87365.1"/>
    <property type="molecule type" value="Genomic_DNA"/>
</dbReference>
<reference evidence="2" key="1">
    <citation type="journal article" date="2017" name="Genome Biol.">
        <title>Comparative genomics reveals high biological diversity and specific adaptations in the industrially and medically important fungal genus Aspergillus.</title>
        <authorList>
            <person name="de Vries R.P."/>
            <person name="Riley R."/>
            <person name="Wiebenga A."/>
            <person name="Aguilar-Osorio G."/>
            <person name="Amillis S."/>
            <person name="Uchima C.A."/>
            <person name="Anderluh G."/>
            <person name="Asadollahi M."/>
            <person name="Askin M."/>
            <person name="Barry K."/>
            <person name="Battaglia E."/>
            <person name="Bayram O."/>
            <person name="Benocci T."/>
            <person name="Braus-Stromeyer S.A."/>
            <person name="Caldana C."/>
            <person name="Canovas D."/>
            <person name="Cerqueira G.C."/>
            <person name="Chen F."/>
            <person name="Chen W."/>
            <person name="Choi C."/>
            <person name="Clum A."/>
            <person name="Dos Santos R.A."/>
            <person name="Damasio A.R."/>
            <person name="Diallinas G."/>
            <person name="Emri T."/>
            <person name="Fekete E."/>
            <person name="Flipphi M."/>
            <person name="Freyberg S."/>
            <person name="Gallo A."/>
            <person name="Gournas C."/>
            <person name="Habgood R."/>
            <person name="Hainaut M."/>
            <person name="Harispe M.L."/>
            <person name="Henrissat B."/>
            <person name="Hilden K.S."/>
            <person name="Hope R."/>
            <person name="Hossain A."/>
            <person name="Karabika E."/>
            <person name="Karaffa L."/>
            <person name="Karanyi Z."/>
            <person name="Krasevec N."/>
            <person name="Kuo A."/>
            <person name="Kusch H."/>
            <person name="LaButti K."/>
            <person name="Lagendijk E.L."/>
            <person name="Lapidus A."/>
            <person name="Levasseur A."/>
            <person name="Lindquist E."/>
            <person name="Lipzen A."/>
            <person name="Logrieco A.F."/>
            <person name="MacCabe A."/>
            <person name="Maekelae M.R."/>
            <person name="Malavazi I."/>
            <person name="Melin P."/>
            <person name="Meyer V."/>
            <person name="Mielnichuk N."/>
            <person name="Miskei M."/>
            <person name="Molnar A.P."/>
            <person name="Mule G."/>
            <person name="Ngan C.Y."/>
            <person name="Orejas M."/>
            <person name="Orosz E."/>
            <person name="Ouedraogo J.P."/>
            <person name="Overkamp K.M."/>
            <person name="Park H.-S."/>
            <person name="Perrone G."/>
            <person name="Piumi F."/>
            <person name="Punt P.J."/>
            <person name="Ram A.F."/>
            <person name="Ramon A."/>
            <person name="Rauscher S."/>
            <person name="Record E."/>
            <person name="Riano-Pachon D.M."/>
            <person name="Robert V."/>
            <person name="Roehrig J."/>
            <person name="Ruller R."/>
            <person name="Salamov A."/>
            <person name="Salih N.S."/>
            <person name="Samson R.A."/>
            <person name="Sandor E."/>
            <person name="Sanguinetti M."/>
            <person name="Schuetze T."/>
            <person name="Sepcic K."/>
            <person name="Shelest E."/>
            <person name="Sherlock G."/>
            <person name="Sophianopoulou V."/>
            <person name="Squina F.M."/>
            <person name="Sun H."/>
            <person name="Susca A."/>
            <person name="Todd R.B."/>
            <person name="Tsang A."/>
            <person name="Unkles S.E."/>
            <person name="van de Wiele N."/>
            <person name="van Rossen-Uffink D."/>
            <person name="Oliveira J.V."/>
            <person name="Vesth T.C."/>
            <person name="Visser J."/>
            <person name="Yu J.-H."/>
            <person name="Zhou M."/>
            <person name="Andersen M.R."/>
            <person name="Archer D.B."/>
            <person name="Baker S.E."/>
            <person name="Benoit I."/>
            <person name="Brakhage A.A."/>
            <person name="Braus G.H."/>
            <person name="Fischer R."/>
            <person name="Frisvad J.C."/>
            <person name="Goldman G.H."/>
            <person name="Houbraken J."/>
            <person name="Oakley B."/>
            <person name="Pocsi I."/>
            <person name="Scazzocchio C."/>
            <person name="Seiboth B."/>
            <person name="vanKuyk P.A."/>
            <person name="Wortman J."/>
            <person name="Dyer P.S."/>
            <person name="Grigoriev I.V."/>
        </authorList>
    </citation>
    <scope>NUCLEOTIDE SEQUENCE [LARGE SCALE GENOMIC DNA]</scope>
    <source>
        <strain evidence="2">CBS 134.48</strain>
    </source>
</reference>
<proteinExistence type="predicted"/>
<organism evidence="1 2">
    <name type="scientific">Aspergillus tubingensis (strain CBS 134.48)</name>
    <dbReference type="NCBI Taxonomy" id="767770"/>
    <lineage>
        <taxon>Eukaryota</taxon>
        <taxon>Fungi</taxon>
        <taxon>Dikarya</taxon>
        <taxon>Ascomycota</taxon>
        <taxon>Pezizomycotina</taxon>
        <taxon>Eurotiomycetes</taxon>
        <taxon>Eurotiomycetidae</taxon>
        <taxon>Eurotiales</taxon>
        <taxon>Aspergillaceae</taxon>
        <taxon>Aspergillus</taxon>
        <taxon>Aspergillus subgen. Circumdati</taxon>
    </lineage>
</organism>
<protein>
    <submittedName>
        <fullName evidence="1">Uncharacterized protein</fullName>
    </submittedName>
</protein>
<evidence type="ECO:0000313" key="1">
    <source>
        <dbReference type="EMBL" id="OJI87365.1"/>
    </source>
</evidence>
<keyword evidence="2" id="KW-1185">Reference proteome</keyword>
<accession>A0A1L9NDM5</accession>